<dbReference type="EMBL" id="GEDC01017855">
    <property type="protein sequence ID" value="JAS19443.1"/>
    <property type="molecule type" value="Transcribed_RNA"/>
</dbReference>
<sequence>MLPQKSLVMDECIAMEQQEDSNETVLDQIEAYVQPNTNYLNSSASNICLVQNDVQINLLDDTEDRECKINVSDVSNVEPQDGLVQDIGVREVRRSLRIMCRKRSSSQSRKCFEESRSRSRVCRKRAKSNGCASLKRMLRKVQNKRYRSTKGAAGCRSKRMSKGRRCTAGRCNQSTPFPGPEA</sequence>
<evidence type="ECO:0000313" key="2">
    <source>
        <dbReference type="EMBL" id="JAS19443.1"/>
    </source>
</evidence>
<feature type="region of interest" description="Disordered" evidence="1">
    <location>
        <begin position="143"/>
        <end position="182"/>
    </location>
</feature>
<evidence type="ECO:0000256" key="1">
    <source>
        <dbReference type="SAM" id="MobiDB-lite"/>
    </source>
</evidence>
<dbReference type="AlphaFoldDB" id="A0A1B6D1E6"/>
<accession>A0A1B6D1E6</accession>
<organism evidence="2">
    <name type="scientific">Clastoptera arizonana</name>
    <name type="common">Arizona spittle bug</name>
    <dbReference type="NCBI Taxonomy" id="38151"/>
    <lineage>
        <taxon>Eukaryota</taxon>
        <taxon>Metazoa</taxon>
        <taxon>Ecdysozoa</taxon>
        <taxon>Arthropoda</taxon>
        <taxon>Hexapoda</taxon>
        <taxon>Insecta</taxon>
        <taxon>Pterygota</taxon>
        <taxon>Neoptera</taxon>
        <taxon>Paraneoptera</taxon>
        <taxon>Hemiptera</taxon>
        <taxon>Auchenorrhyncha</taxon>
        <taxon>Cercopoidea</taxon>
        <taxon>Clastopteridae</taxon>
        <taxon>Clastoptera</taxon>
    </lineage>
</organism>
<proteinExistence type="predicted"/>
<feature type="compositionally biased region" description="Basic residues" evidence="1">
    <location>
        <begin position="156"/>
        <end position="167"/>
    </location>
</feature>
<protein>
    <submittedName>
        <fullName evidence="2">Uncharacterized protein</fullName>
    </submittedName>
</protein>
<reference evidence="2" key="1">
    <citation type="submission" date="2015-12" db="EMBL/GenBank/DDBJ databases">
        <title>De novo transcriptome assembly of four potential Pierce s Disease insect vectors from Arizona vineyards.</title>
        <authorList>
            <person name="Tassone E.E."/>
        </authorList>
    </citation>
    <scope>NUCLEOTIDE SEQUENCE</scope>
</reference>
<gene>
    <name evidence="2" type="ORF">g.11672</name>
</gene>
<name>A0A1B6D1E6_9HEMI</name>